<feature type="active site" description="Acyl-thioester intermediate" evidence="12">
    <location>
        <position position="113"/>
    </location>
</feature>
<comment type="similarity">
    <text evidence="3 13">Belongs to the thiolase-like superfamily. Thiolase family.</text>
</comment>
<dbReference type="CDD" id="cd00751">
    <property type="entry name" value="thiolase"/>
    <property type="match status" value="1"/>
</dbReference>
<protein>
    <recommendedName>
        <fullName evidence="5">acetyl-CoA C-acetyltransferase</fullName>
        <ecNumber evidence="5">2.3.1.9</ecNumber>
    </recommendedName>
</protein>
<comment type="subcellular location">
    <subcellularLocation>
        <location evidence="1">Mitochondrion</location>
    </subcellularLocation>
</comment>
<dbReference type="SMR" id="A0A1I7SVV6"/>
<dbReference type="WBParaSite" id="BXY_1718600.1">
    <property type="protein sequence ID" value="BXY_1718600.1"/>
    <property type="gene ID" value="BXY_1718600"/>
</dbReference>
<evidence type="ECO:0000313" key="17">
    <source>
        <dbReference type="EMBL" id="CAG9098353.1"/>
    </source>
</evidence>
<evidence type="ECO:0000256" key="6">
    <source>
        <dbReference type="ARBA" id="ARBA00022679"/>
    </source>
</evidence>
<evidence type="ECO:0000256" key="2">
    <source>
        <dbReference type="ARBA" id="ARBA00005189"/>
    </source>
</evidence>
<feature type="active site" description="Proton acceptor" evidence="12">
    <location>
        <position position="399"/>
    </location>
</feature>
<dbReference type="PROSITE" id="PS00737">
    <property type="entry name" value="THIOLASE_2"/>
    <property type="match status" value="1"/>
</dbReference>
<evidence type="ECO:0000256" key="1">
    <source>
        <dbReference type="ARBA" id="ARBA00004173"/>
    </source>
</evidence>
<dbReference type="GO" id="GO:0005739">
    <property type="term" value="C:mitochondrion"/>
    <property type="evidence" value="ECO:0007669"/>
    <property type="project" value="UniProtKB-SubCell"/>
</dbReference>
<proteinExistence type="inferred from homology"/>
<dbReference type="NCBIfam" id="TIGR01930">
    <property type="entry name" value="AcCoA-C-Actrans"/>
    <property type="match status" value="1"/>
</dbReference>
<dbReference type="Proteomes" id="UP000659654">
    <property type="component" value="Unassembled WGS sequence"/>
</dbReference>
<dbReference type="PIRSF" id="PIRSF000429">
    <property type="entry name" value="Ac-CoA_Ac_transf"/>
    <property type="match status" value="1"/>
</dbReference>
<dbReference type="Pfam" id="PF02803">
    <property type="entry name" value="Thiolase_C"/>
    <property type="match status" value="1"/>
</dbReference>
<evidence type="ECO:0000256" key="11">
    <source>
        <dbReference type="ARBA" id="ARBA00023315"/>
    </source>
</evidence>
<keyword evidence="6 13" id="KW-0808">Transferase</keyword>
<dbReference type="PANTHER" id="PTHR18919">
    <property type="entry name" value="ACETYL-COA C-ACYLTRANSFERASE"/>
    <property type="match status" value="1"/>
</dbReference>
<evidence type="ECO:0000256" key="13">
    <source>
        <dbReference type="RuleBase" id="RU003557"/>
    </source>
</evidence>
<evidence type="ECO:0000259" key="14">
    <source>
        <dbReference type="Pfam" id="PF00108"/>
    </source>
</evidence>
<gene>
    <name evidence="16" type="ORF">BXYJ_LOCUS4285</name>
</gene>
<dbReference type="AlphaFoldDB" id="A0A1I7SVV6"/>
<dbReference type="GO" id="GO:0003985">
    <property type="term" value="F:acetyl-CoA C-acetyltransferase activity"/>
    <property type="evidence" value="ECO:0007669"/>
    <property type="project" value="UniProtKB-EC"/>
</dbReference>
<evidence type="ECO:0000313" key="19">
    <source>
        <dbReference type="Proteomes" id="UP000659654"/>
    </source>
</evidence>
<dbReference type="SUPFAM" id="SSF53901">
    <property type="entry name" value="Thiolase-like"/>
    <property type="match status" value="2"/>
</dbReference>
<keyword evidence="11 13" id="KW-0012">Acyltransferase</keyword>
<dbReference type="InterPro" id="IPR002155">
    <property type="entry name" value="Thiolase"/>
</dbReference>
<comment type="pathway">
    <text evidence="2">Lipid metabolism.</text>
</comment>
<dbReference type="PANTHER" id="PTHR18919:SF156">
    <property type="entry name" value="ACETYL-COA ACETYLTRANSFERASE, MITOCHONDRIAL"/>
    <property type="match status" value="1"/>
</dbReference>
<dbReference type="InterPro" id="IPR020613">
    <property type="entry name" value="Thiolase_CS"/>
</dbReference>
<dbReference type="EMBL" id="CAJFCV020000002">
    <property type="protein sequence ID" value="CAG9098353.1"/>
    <property type="molecule type" value="Genomic_DNA"/>
</dbReference>
<dbReference type="EC" id="2.3.1.9" evidence="5"/>
<dbReference type="OrthoDB" id="5404651at2759"/>
<organism evidence="18 20">
    <name type="scientific">Bursaphelenchus xylophilus</name>
    <name type="common">Pinewood nematode worm</name>
    <name type="synonym">Aphelenchoides xylophilus</name>
    <dbReference type="NCBI Taxonomy" id="6326"/>
    <lineage>
        <taxon>Eukaryota</taxon>
        <taxon>Metazoa</taxon>
        <taxon>Ecdysozoa</taxon>
        <taxon>Nematoda</taxon>
        <taxon>Chromadorea</taxon>
        <taxon>Rhabditida</taxon>
        <taxon>Tylenchina</taxon>
        <taxon>Tylenchomorpha</taxon>
        <taxon>Aphelenchoidea</taxon>
        <taxon>Aphelenchoididae</taxon>
        <taxon>Bursaphelenchus</taxon>
    </lineage>
</organism>
<dbReference type="InterPro" id="IPR020616">
    <property type="entry name" value="Thiolase_N"/>
</dbReference>
<dbReference type="InterPro" id="IPR020610">
    <property type="entry name" value="Thiolase_AS"/>
</dbReference>
<feature type="domain" description="Thiolase C-terminal" evidence="15">
    <location>
        <begin position="293"/>
        <end position="412"/>
    </location>
</feature>
<dbReference type="Pfam" id="PF00108">
    <property type="entry name" value="Thiolase_N"/>
    <property type="match status" value="1"/>
</dbReference>
<dbReference type="FunFam" id="3.40.47.10:FF:000007">
    <property type="entry name" value="acetyl-CoA acetyltransferase, mitochondrial"/>
    <property type="match status" value="1"/>
</dbReference>
<feature type="active site" description="Proton acceptor" evidence="12">
    <location>
        <position position="371"/>
    </location>
</feature>
<dbReference type="EMBL" id="CAJFDI010000002">
    <property type="protein sequence ID" value="CAD5215949.1"/>
    <property type="molecule type" value="Genomic_DNA"/>
</dbReference>
<evidence type="ECO:0000256" key="4">
    <source>
        <dbReference type="ARBA" id="ARBA00011881"/>
    </source>
</evidence>
<keyword evidence="9" id="KW-0630">Potassium</keyword>
<sequence>MLRQSSIFSLNSVRKLSRSSQRSKDVKEALILGAVRTPVGSFRSSLASLSAPELGSVAIKGVLEKTKVPAEQVQEIFFGNVLQANVGQAPARQAVLRAGLSPSTAVTTVNKVCSSGLKSIMLAAQQIQLDHQKLCIGGGMESMSNAPFYISRNEPTYGGFKAEDSILKDGLTDAFDGIHMGSCGEKTSREQKISRKEQDDYAIRSYTLASESWEKGVYDNEVIPVTIKTKKGDVVVSRDEEYPRVNFDKLRTLRTVFQKENGHITAGNAPSINDGACAVLLSSAEKAAELGIKPLAKVVTYGDAAVTPLDFALAPGLVIPKMLKQAGLQVEDISLFEINEAFSVVALATIKTLGLDINKVNVHGGAVALGHPIGMSGARILTHLVHNLKTGQFGAAAICNGGGGASGMIIQKL</sequence>
<evidence type="ECO:0000256" key="7">
    <source>
        <dbReference type="ARBA" id="ARBA00022723"/>
    </source>
</evidence>
<keyword evidence="8" id="KW-0809">Transit peptide</keyword>
<dbReference type="PROSITE" id="PS00098">
    <property type="entry name" value="THIOLASE_1"/>
    <property type="match status" value="1"/>
</dbReference>
<comment type="subunit">
    <text evidence="4">Homotetramer.</text>
</comment>
<dbReference type="PROSITE" id="PS00099">
    <property type="entry name" value="THIOLASE_3"/>
    <property type="match status" value="1"/>
</dbReference>
<evidence type="ECO:0000256" key="5">
    <source>
        <dbReference type="ARBA" id="ARBA00012705"/>
    </source>
</evidence>
<evidence type="ECO:0000313" key="18">
    <source>
        <dbReference type="Proteomes" id="UP000095284"/>
    </source>
</evidence>
<evidence type="ECO:0000313" key="16">
    <source>
        <dbReference type="EMBL" id="CAD5215949.1"/>
    </source>
</evidence>
<reference evidence="20" key="1">
    <citation type="submission" date="2016-11" db="UniProtKB">
        <authorList>
            <consortium name="WormBaseParasite"/>
        </authorList>
    </citation>
    <scope>IDENTIFICATION</scope>
</reference>
<dbReference type="eggNOG" id="KOG1390">
    <property type="taxonomic scope" value="Eukaryota"/>
</dbReference>
<dbReference type="GO" id="GO:0006635">
    <property type="term" value="P:fatty acid beta-oxidation"/>
    <property type="evidence" value="ECO:0007669"/>
    <property type="project" value="TreeGrafter"/>
</dbReference>
<keyword evidence="19" id="KW-1185">Reference proteome</keyword>
<evidence type="ECO:0000256" key="12">
    <source>
        <dbReference type="PIRSR" id="PIRSR000429-1"/>
    </source>
</evidence>
<name>A0A1I7SVV6_BURXY</name>
<dbReference type="GO" id="GO:0046872">
    <property type="term" value="F:metal ion binding"/>
    <property type="evidence" value="ECO:0007669"/>
    <property type="project" value="UniProtKB-KW"/>
</dbReference>
<dbReference type="InterPro" id="IPR020615">
    <property type="entry name" value="Thiolase_acyl_enz_int_AS"/>
</dbReference>
<keyword evidence="10" id="KW-0496">Mitochondrion</keyword>
<evidence type="ECO:0000259" key="15">
    <source>
        <dbReference type="Pfam" id="PF02803"/>
    </source>
</evidence>
<evidence type="ECO:0000256" key="10">
    <source>
        <dbReference type="ARBA" id="ARBA00023128"/>
    </source>
</evidence>
<accession>A0A1I7SVV6</accession>
<dbReference type="InterPro" id="IPR020617">
    <property type="entry name" value="Thiolase_C"/>
</dbReference>
<feature type="domain" description="Thiolase N-terminal" evidence="14">
    <location>
        <begin position="30"/>
        <end position="284"/>
    </location>
</feature>
<dbReference type="Proteomes" id="UP000582659">
    <property type="component" value="Unassembled WGS sequence"/>
</dbReference>
<reference evidence="17" key="2">
    <citation type="submission" date="2020-08" db="EMBL/GenBank/DDBJ databases">
        <authorList>
            <person name="Kikuchi T."/>
        </authorList>
    </citation>
    <scope>NUCLEOTIDE SEQUENCE</scope>
    <source>
        <strain evidence="16">Ka4C1</strain>
    </source>
</reference>
<evidence type="ECO:0000256" key="8">
    <source>
        <dbReference type="ARBA" id="ARBA00022946"/>
    </source>
</evidence>
<evidence type="ECO:0000256" key="9">
    <source>
        <dbReference type="ARBA" id="ARBA00022958"/>
    </source>
</evidence>
<keyword evidence="7" id="KW-0479">Metal-binding</keyword>
<evidence type="ECO:0000313" key="20">
    <source>
        <dbReference type="WBParaSite" id="BXY_1718600.1"/>
    </source>
</evidence>
<evidence type="ECO:0000256" key="3">
    <source>
        <dbReference type="ARBA" id="ARBA00010982"/>
    </source>
</evidence>
<dbReference type="Gene3D" id="3.40.47.10">
    <property type="match status" value="2"/>
</dbReference>
<dbReference type="Proteomes" id="UP000095284">
    <property type="component" value="Unplaced"/>
</dbReference>
<dbReference type="InterPro" id="IPR016039">
    <property type="entry name" value="Thiolase-like"/>
</dbReference>